<sequence length="157" mass="17236">MSSFRARRYGNVLRSSGVNQCSAAINLIRVSGRGAINPPHYHAARLPLRRAKTFSKQRKKKLSIHIQPTTPLSRAGNGSDRFVGSTFRSIKQSRARRPPGRAANQREPALCRVNLTNAPRPPRGLPPCPCTLVNAIRPILITMSFLGTCTAVTAERV</sequence>
<accession>A0A4C1VX71</accession>
<proteinExistence type="predicted"/>
<evidence type="ECO:0000313" key="1">
    <source>
        <dbReference type="EMBL" id="GBP43393.1"/>
    </source>
</evidence>
<dbReference type="AlphaFoldDB" id="A0A4C1VX71"/>
<protein>
    <submittedName>
        <fullName evidence="1">Uncharacterized protein</fullName>
    </submittedName>
</protein>
<reference evidence="1 2" key="1">
    <citation type="journal article" date="2019" name="Commun. Biol.">
        <title>The bagworm genome reveals a unique fibroin gene that provides high tensile strength.</title>
        <authorList>
            <person name="Kono N."/>
            <person name="Nakamura H."/>
            <person name="Ohtoshi R."/>
            <person name="Tomita M."/>
            <person name="Numata K."/>
            <person name="Arakawa K."/>
        </authorList>
    </citation>
    <scope>NUCLEOTIDE SEQUENCE [LARGE SCALE GENOMIC DNA]</scope>
</reference>
<dbReference type="EMBL" id="BGZK01000435">
    <property type="protein sequence ID" value="GBP43393.1"/>
    <property type="molecule type" value="Genomic_DNA"/>
</dbReference>
<keyword evidence="2" id="KW-1185">Reference proteome</keyword>
<organism evidence="1 2">
    <name type="scientific">Eumeta variegata</name>
    <name type="common">Bagworm moth</name>
    <name type="synonym">Eumeta japonica</name>
    <dbReference type="NCBI Taxonomy" id="151549"/>
    <lineage>
        <taxon>Eukaryota</taxon>
        <taxon>Metazoa</taxon>
        <taxon>Ecdysozoa</taxon>
        <taxon>Arthropoda</taxon>
        <taxon>Hexapoda</taxon>
        <taxon>Insecta</taxon>
        <taxon>Pterygota</taxon>
        <taxon>Neoptera</taxon>
        <taxon>Endopterygota</taxon>
        <taxon>Lepidoptera</taxon>
        <taxon>Glossata</taxon>
        <taxon>Ditrysia</taxon>
        <taxon>Tineoidea</taxon>
        <taxon>Psychidae</taxon>
        <taxon>Oiketicinae</taxon>
        <taxon>Eumeta</taxon>
    </lineage>
</organism>
<evidence type="ECO:0000313" key="2">
    <source>
        <dbReference type="Proteomes" id="UP000299102"/>
    </source>
</evidence>
<dbReference type="Proteomes" id="UP000299102">
    <property type="component" value="Unassembled WGS sequence"/>
</dbReference>
<gene>
    <name evidence="1" type="ORF">EVAR_33921_1</name>
</gene>
<name>A0A4C1VX71_EUMVA</name>
<comment type="caution">
    <text evidence="1">The sequence shown here is derived from an EMBL/GenBank/DDBJ whole genome shotgun (WGS) entry which is preliminary data.</text>
</comment>